<evidence type="ECO:0000313" key="5">
    <source>
        <dbReference type="Proteomes" id="UP000320359"/>
    </source>
</evidence>
<sequence length="125" mass="13921">MALSLLLVEDNARTRDQILGMLAQTPYQVEIAVDGLDGLNRARKACFDVVLVDHKMPLMDGLLLVKNLRDSADYTQTPILFMTTSEPEQIREKAERMGADIVLGKPLDSDELLGKLRQLSPRDVA</sequence>
<dbReference type="InterPro" id="IPR001789">
    <property type="entry name" value="Sig_transdc_resp-reg_receiver"/>
</dbReference>
<comment type="caution">
    <text evidence="4">The sequence shown here is derived from an EMBL/GenBank/DDBJ whole genome shotgun (WGS) entry which is preliminary data.</text>
</comment>
<evidence type="ECO:0000256" key="2">
    <source>
        <dbReference type="PROSITE-ProRule" id="PRU00169"/>
    </source>
</evidence>
<dbReference type="PROSITE" id="PS50110">
    <property type="entry name" value="RESPONSE_REGULATORY"/>
    <property type="match status" value="1"/>
</dbReference>
<protein>
    <submittedName>
        <fullName evidence="4">Response regulator</fullName>
    </submittedName>
</protein>
<reference evidence="4 5" key="1">
    <citation type="submission" date="2019-07" db="EMBL/GenBank/DDBJ databases">
        <authorList>
            <person name="Yang M."/>
            <person name="Zhao D."/>
            <person name="Xiang H."/>
        </authorList>
    </citation>
    <scope>NUCLEOTIDE SEQUENCE [LARGE SCALE GENOMIC DNA]</scope>
    <source>
        <strain evidence="4 5">IM1326</strain>
    </source>
</reference>
<evidence type="ECO:0000313" key="4">
    <source>
        <dbReference type="EMBL" id="TRW50120.1"/>
    </source>
</evidence>
<dbReference type="SUPFAM" id="SSF52172">
    <property type="entry name" value="CheY-like"/>
    <property type="match status" value="1"/>
</dbReference>
<dbReference type="PANTHER" id="PTHR44591">
    <property type="entry name" value="STRESS RESPONSE REGULATOR PROTEIN 1"/>
    <property type="match status" value="1"/>
</dbReference>
<dbReference type="Gene3D" id="3.40.50.2300">
    <property type="match status" value="1"/>
</dbReference>
<dbReference type="PANTHER" id="PTHR44591:SF3">
    <property type="entry name" value="RESPONSE REGULATORY DOMAIN-CONTAINING PROTEIN"/>
    <property type="match status" value="1"/>
</dbReference>
<feature type="domain" description="Response regulatory" evidence="3">
    <location>
        <begin position="4"/>
        <end position="120"/>
    </location>
</feature>
<keyword evidence="5" id="KW-1185">Reference proteome</keyword>
<dbReference type="GO" id="GO:0000160">
    <property type="term" value="P:phosphorelay signal transduction system"/>
    <property type="evidence" value="ECO:0007669"/>
    <property type="project" value="InterPro"/>
</dbReference>
<dbReference type="Proteomes" id="UP000320359">
    <property type="component" value="Unassembled WGS sequence"/>
</dbReference>
<dbReference type="EMBL" id="VJWL01000001">
    <property type="protein sequence ID" value="TRW50120.1"/>
    <property type="molecule type" value="Genomic_DNA"/>
</dbReference>
<dbReference type="InterPro" id="IPR050595">
    <property type="entry name" value="Bact_response_regulator"/>
</dbReference>
<evidence type="ECO:0000256" key="1">
    <source>
        <dbReference type="ARBA" id="ARBA00022553"/>
    </source>
</evidence>
<dbReference type="AlphaFoldDB" id="A0A552X534"/>
<dbReference type="OrthoDB" id="9800897at2"/>
<name>A0A552X534_9GAMM</name>
<dbReference type="Pfam" id="PF00072">
    <property type="entry name" value="Response_reg"/>
    <property type="match status" value="1"/>
</dbReference>
<dbReference type="InterPro" id="IPR011006">
    <property type="entry name" value="CheY-like_superfamily"/>
</dbReference>
<accession>A0A552X534</accession>
<proteinExistence type="predicted"/>
<keyword evidence="1 2" id="KW-0597">Phosphoprotein</keyword>
<dbReference type="RefSeq" id="WP_143234772.1">
    <property type="nucleotide sequence ID" value="NZ_VJWL01000001.1"/>
</dbReference>
<dbReference type="SMART" id="SM00448">
    <property type="entry name" value="REC"/>
    <property type="match status" value="1"/>
</dbReference>
<evidence type="ECO:0000259" key="3">
    <source>
        <dbReference type="PROSITE" id="PS50110"/>
    </source>
</evidence>
<gene>
    <name evidence="4" type="ORF">FM042_04605</name>
</gene>
<organism evidence="4 5">
    <name type="scientific">Aliidiomarina halalkaliphila</name>
    <dbReference type="NCBI Taxonomy" id="2593535"/>
    <lineage>
        <taxon>Bacteria</taxon>
        <taxon>Pseudomonadati</taxon>
        <taxon>Pseudomonadota</taxon>
        <taxon>Gammaproteobacteria</taxon>
        <taxon>Alteromonadales</taxon>
        <taxon>Idiomarinaceae</taxon>
        <taxon>Aliidiomarina</taxon>
    </lineage>
</organism>
<feature type="modified residue" description="4-aspartylphosphate" evidence="2">
    <location>
        <position position="53"/>
    </location>
</feature>